<proteinExistence type="predicted"/>
<evidence type="ECO:0000313" key="2">
    <source>
        <dbReference type="Proteomes" id="UP000827986"/>
    </source>
</evidence>
<organism evidence="1 2">
    <name type="scientific">Mauremys mutica</name>
    <name type="common">yellowpond turtle</name>
    <dbReference type="NCBI Taxonomy" id="74926"/>
    <lineage>
        <taxon>Eukaryota</taxon>
        <taxon>Metazoa</taxon>
        <taxon>Chordata</taxon>
        <taxon>Craniata</taxon>
        <taxon>Vertebrata</taxon>
        <taxon>Euteleostomi</taxon>
        <taxon>Archelosauria</taxon>
        <taxon>Testudinata</taxon>
        <taxon>Testudines</taxon>
        <taxon>Cryptodira</taxon>
        <taxon>Durocryptodira</taxon>
        <taxon>Testudinoidea</taxon>
        <taxon>Geoemydidae</taxon>
        <taxon>Geoemydinae</taxon>
        <taxon>Mauremys</taxon>
    </lineage>
</organism>
<dbReference type="Proteomes" id="UP000827986">
    <property type="component" value="Unassembled WGS sequence"/>
</dbReference>
<evidence type="ECO:0000313" key="1">
    <source>
        <dbReference type="EMBL" id="KAH1165910.1"/>
    </source>
</evidence>
<sequence>MHAWPKYDLESSCCSSRVEQNSALTKEQLALQRGQRTPTIGVSPTPHCISCRFLCHVGRWINLMGVACPWKGIPDGVPHTMGSSTGYMGGVNQSHDPALRPDFRRAEPPGWQIRATSVKQPQHL</sequence>
<dbReference type="EMBL" id="JAHDVG010000488">
    <property type="protein sequence ID" value="KAH1165910.1"/>
    <property type="molecule type" value="Genomic_DNA"/>
</dbReference>
<dbReference type="AlphaFoldDB" id="A0A9D3WSH4"/>
<name>A0A9D3WSH4_9SAUR</name>
<protein>
    <submittedName>
        <fullName evidence="1">Uncharacterized protein</fullName>
    </submittedName>
</protein>
<accession>A0A9D3WSH4</accession>
<keyword evidence="2" id="KW-1185">Reference proteome</keyword>
<reference evidence="1" key="1">
    <citation type="submission" date="2021-09" db="EMBL/GenBank/DDBJ databases">
        <title>The genome of Mauremys mutica provides insights into the evolution of semi-aquatic lifestyle.</title>
        <authorList>
            <person name="Gong S."/>
            <person name="Gao Y."/>
        </authorList>
    </citation>
    <scope>NUCLEOTIDE SEQUENCE</scope>
    <source>
        <strain evidence="1">MM-2020</strain>
        <tissue evidence="1">Muscle</tissue>
    </source>
</reference>
<gene>
    <name evidence="1" type="ORF">KIL84_023469</name>
</gene>
<comment type="caution">
    <text evidence="1">The sequence shown here is derived from an EMBL/GenBank/DDBJ whole genome shotgun (WGS) entry which is preliminary data.</text>
</comment>